<keyword evidence="3" id="KW-0963">Cytoplasm</keyword>
<feature type="domain" description="EDC4-like protein pdc1 beta-propeller" evidence="7">
    <location>
        <begin position="472"/>
        <end position="818"/>
    </location>
</feature>
<evidence type="ECO:0000313" key="8">
    <source>
        <dbReference type="EMBL" id="WEW61777.1"/>
    </source>
</evidence>
<feature type="region of interest" description="Disordered" evidence="6">
    <location>
        <begin position="22"/>
        <end position="96"/>
    </location>
</feature>
<feature type="compositionally biased region" description="Basic and acidic residues" evidence="6">
    <location>
        <begin position="358"/>
        <end position="369"/>
    </location>
</feature>
<feature type="compositionally biased region" description="Basic and acidic residues" evidence="6">
    <location>
        <begin position="338"/>
        <end position="347"/>
    </location>
</feature>
<evidence type="ECO:0000256" key="3">
    <source>
        <dbReference type="ARBA" id="ARBA00022490"/>
    </source>
</evidence>
<evidence type="ECO:0000256" key="4">
    <source>
        <dbReference type="ARBA" id="ARBA00022574"/>
    </source>
</evidence>
<feature type="compositionally biased region" description="Polar residues" evidence="6">
    <location>
        <begin position="944"/>
        <end position="962"/>
    </location>
</feature>
<gene>
    <name evidence="8" type="ORF">PRK78_007273</name>
</gene>
<dbReference type="InterPro" id="IPR045152">
    <property type="entry name" value="EDC4-like"/>
</dbReference>
<dbReference type="Pfam" id="PF24106">
    <property type="entry name" value="Beta-prop_EDC4L"/>
    <property type="match status" value="1"/>
</dbReference>
<feature type="compositionally biased region" description="Basic and acidic residues" evidence="6">
    <location>
        <begin position="396"/>
        <end position="407"/>
    </location>
</feature>
<feature type="compositionally biased region" description="Polar residues" evidence="6">
    <location>
        <begin position="130"/>
        <end position="141"/>
    </location>
</feature>
<feature type="compositionally biased region" description="Basic and acidic residues" evidence="6">
    <location>
        <begin position="244"/>
        <end position="253"/>
    </location>
</feature>
<feature type="compositionally biased region" description="Polar residues" evidence="6">
    <location>
        <begin position="22"/>
        <end position="45"/>
    </location>
</feature>
<feature type="compositionally biased region" description="Polar residues" evidence="6">
    <location>
        <begin position="169"/>
        <end position="183"/>
    </location>
</feature>
<feature type="compositionally biased region" description="Polar residues" evidence="6">
    <location>
        <begin position="301"/>
        <end position="317"/>
    </location>
</feature>
<feature type="compositionally biased region" description="Polar residues" evidence="6">
    <location>
        <begin position="81"/>
        <end position="93"/>
    </location>
</feature>
<protein>
    <recommendedName>
        <fullName evidence="7">EDC4-like protein pdc1 beta-propeller domain-containing protein</fullName>
    </recommendedName>
</protein>
<evidence type="ECO:0000313" key="9">
    <source>
        <dbReference type="Proteomes" id="UP001219355"/>
    </source>
</evidence>
<keyword evidence="9" id="KW-1185">Reference proteome</keyword>
<feature type="compositionally biased region" description="Basic and acidic residues" evidence="6">
    <location>
        <begin position="428"/>
        <end position="448"/>
    </location>
</feature>
<organism evidence="8 9">
    <name type="scientific">Emydomyces testavorans</name>
    <dbReference type="NCBI Taxonomy" id="2070801"/>
    <lineage>
        <taxon>Eukaryota</taxon>
        <taxon>Fungi</taxon>
        <taxon>Dikarya</taxon>
        <taxon>Ascomycota</taxon>
        <taxon>Pezizomycotina</taxon>
        <taxon>Eurotiomycetes</taxon>
        <taxon>Eurotiomycetidae</taxon>
        <taxon>Onygenales</taxon>
        <taxon>Nannizziopsiaceae</taxon>
        <taxon>Emydomyces</taxon>
    </lineage>
</organism>
<feature type="compositionally biased region" description="Polar residues" evidence="6">
    <location>
        <begin position="190"/>
        <end position="202"/>
    </location>
</feature>
<dbReference type="GO" id="GO:0031087">
    <property type="term" value="P:deadenylation-independent decapping of nuclear-transcribed mRNA"/>
    <property type="evidence" value="ECO:0007669"/>
    <property type="project" value="InterPro"/>
</dbReference>
<accession>A0AAF0DPZ8</accession>
<dbReference type="Proteomes" id="UP001219355">
    <property type="component" value="Chromosome 5"/>
</dbReference>
<dbReference type="PANTHER" id="PTHR15598">
    <property type="entry name" value="ENHANCER OF MRNA-DECAPPING PROTEIN 4"/>
    <property type="match status" value="1"/>
</dbReference>
<feature type="compositionally biased region" description="Low complexity" evidence="6">
    <location>
        <begin position="57"/>
        <end position="69"/>
    </location>
</feature>
<dbReference type="InterPro" id="IPR055393">
    <property type="entry name" value="Beta-prop_EDC4L"/>
</dbReference>
<feature type="compositionally biased region" description="Basic and acidic residues" evidence="6">
    <location>
        <begin position="964"/>
        <end position="973"/>
    </location>
</feature>
<dbReference type="InterPro" id="IPR015943">
    <property type="entry name" value="WD40/YVTN_repeat-like_dom_sf"/>
</dbReference>
<evidence type="ECO:0000256" key="6">
    <source>
        <dbReference type="SAM" id="MobiDB-lite"/>
    </source>
</evidence>
<comment type="subcellular location">
    <subcellularLocation>
        <location evidence="1">Cytoplasm</location>
        <location evidence="1">P-body</location>
    </subcellularLocation>
</comment>
<dbReference type="InterPro" id="IPR036322">
    <property type="entry name" value="WD40_repeat_dom_sf"/>
</dbReference>
<dbReference type="FunFam" id="2.130.10.10:FF:000817">
    <property type="entry name" value="WGS project CABT00000000 data, contig 2.15"/>
    <property type="match status" value="1"/>
</dbReference>
<name>A0AAF0DPZ8_9EURO</name>
<dbReference type="GO" id="GO:0000932">
    <property type="term" value="C:P-body"/>
    <property type="evidence" value="ECO:0007669"/>
    <property type="project" value="UniProtKB-SubCell"/>
</dbReference>
<feature type="region of interest" description="Disordered" evidence="6">
    <location>
        <begin position="169"/>
        <end position="279"/>
    </location>
</feature>
<dbReference type="EMBL" id="CP120631">
    <property type="protein sequence ID" value="WEW61777.1"/>
    <property type="molecule type" value="Genomic_DNA"/>
</dbReference>
<evidence type="ECO:0000256" key="2">
    <source>
        <dbReference type="ARBA" id="ARBA00009639"/>
    </source>
</evidence>
<evidence type="ECO:0000256" key="5">
    <source>
        <dbReference type="ARBA" id="ARBA00022737"/>
    </source>
</evidence>
<sequence length="1485" mass="161839">MSDTTPELQALFASLMPKLPSESASNVFSAATQQQQEQDRASASSPGIIHQPTHYAPPSVSSPLFSPPVAGTPPHHGSDIISPNVSTPRNEPSAQVAPNLDRTAQLLNLLKFNHSPSVVGSRKPREVVGESSSANKQGGSNDSKDQNGHTRGISASDLVAAFMAKPNVDSTAVSGSSSVNLSAQPEKGGSTESTIIASQPGDNAQEILLRLLNRPKAQQTPSSGSLKATESKPVTSPSAPVEPKLPEMEEAGVRKSSPIRTFGTRESRETTLFEPPKPQISAQASIFSYVNPFEQLAAASPRSQSSPVNKPRSTQATPAADVQERNEPESKVSIGMTRPREEFDSQAKAEPAASQESPPEKKLKTKETVPEAVVGVAEKVDAEVEAKLAQAVGEKSAPKEPEPKAEDQELSTKVAKKAEPTTDIVSEGLEKELAAKPAAEEKENKDLAESWENETERIVPVYSFPLKPFVTITWKGITTNPVSVRDDGFMDIARLKKPFDQLDRSLTSATAEYIVYALAKNGGMRIIRQDDGRDRQVFRSSNDRIFNVALSRVGPNPPGGKEEAVLGIGVSGSVYWASLSKGGDNLFERDALDTRSLIFPPFPASDENTSGGQLKTRARPSSRHPEFFGISRGKSIYVVWPNASMSAKYSVSSSNRKVDTEKFYKERALKILTGKAGKDFIFSDDDTVIVSLDKTGRMRFWDIGEVIDASPEASKDDIRVPLLTLVTGAPNEKSWPTSLLFIDKLRPYVKMCAMRYMLVGLRQNHTLQLWDLGLGKAVQELNFPHEKESDAICSVAYHPGSGIIVVGHPTRNCIYFIHLSAPRYTLTPMSQAAYIQGVVNKDEKLFEPQSTACMSGIRELSFGSRGQLRSLELLSLGKPFSSNHGIEEDAALFELYVMHSRGVTCLNIRKADLGWNTKTAVIQQVDGLTDGFIEMKDLRTFPSQLDEQSLSGEGASSVTGNNKEAAKKPDVGAEKTSGTQSSRTQSPIKEAKKKVHNAAPLQEPAYMEKTDKKKKKKGAAEIIDSTKRPVEAPKTVTKNGEIQEPQKTNAVGKSVEPVQVEQSTIKRPEAPAEMAPVEGVSAETLIKGMKGVEDNLSAEFSKCLSRELGGIYNRFNDDRRAQDELSISRQDAILRLVSSTLSENVEKNLARIISNNIESTVVPTIKDVTAASLEKKVVKELDTNLRPVISQSVGNAFPDAVIRAMQTPGTLKAIADVVAPAVVKAVESEFTNVVRNRIVPSIKNEYTRTTDKLVGEVEQMFTSKLKQFESQRISDNVKIEQLTTQVSSLVQVISTMAASQTKFQGEILDMNRRFEEMQLAAQEQRAAASVPVANEQAAAQPSPEEVELKEISRLMEEGDYEEASIKWLQSSQQAELFDNLFVKYGSAYLGTLSPIVLLSVSAAVTSSFETNVMARLDWLSQVFGTVNVRDPDIAGVAPGILDVLIQRLQALYMSIAQHSPHDPVLRKIPPLTRWARDLQEANTYG</sequence>
<evidence type="ECO:0000259" key="7">
    <source>
        <dbReference type="Pfam" id="PF24106"/>
    </source>
</evidence>
<feature type="region of interest" description="Disordered" evidence="6">
    <location>
        <begin position="297"/>
        <end position="370"/>
    </location>
</feature>
<proteinExistence type="inferred from homology"/>
<keyword evidence="4" id="KW-0853">WD repeat</keyword>
<feature type="region of interest" description="Disordered" evidence="6">
    <location>
        <begin position="116"/>
        <end position="153"/>
    </location>
</feature>
<feature type="region of interest" description="Disordered" evidence="6">
    <location>
        <begin position="1049"/>
        <end position="1076"/>
    </location>
</feature>
<dbReference type="Gene3D" id="1.10.220.100">
    <property type="entry name" value="conserved c-terminal region of ge- 1"/>
    <property type="match status" value="1"/>
</dbReference>
<feature type="compositionally biased region" description="Polar residues" evidence="6">
    <location>
        <begin position="976"/>
        <end position="987"/>
    </location>
</feature>
<dbReference type="SUPFAM" id="SSF50978">
    <property type="entry name" value="WD40 repeat-like"/>
    <property type="match status" value="1"/>
</dbReference>
<feature type="region of interest" description="Disordered" evidence="6">
    <location>
        <begin position="944"/>
        <end position="1022"/>
    </location>
</feature>
<feature type="region of interest" description="Disordered" evidence="6">
    <location>
        <begin position="604"/>
        <end position="623"/>
    </location>
</feature>
<feature type="region of interest" description="Disordered" evidence="6">
    <location>
        <begin position="391"/>
        <end position="451"/>
    </location>
</feature>
<dbReference type="InterPro" id="IPR044938">
    <property type="entry name" value="EDC4_C_sf"/>
</dbReference>
<evidence type="ECO:0000256" key="1">
    <source>
        <dbReference type="ARBA" id="ARBA00004201"/>
    </source>
</evidence>
<reference evidence="8" key="1">
    <citation type="submission" date="2023-03" db="EMBL/GenBank/DDBJ databases">
        <title>Emydomyces testavorans Genome Sequence.</title>
        <authorList>
            <person name="Hoyer L."/>
        </authorList>
    </citation>
    <scope>NUCLEOTIDE SEQUENCE</scope>
    <source>
        <strain evidence="8">16-2883</strain>
    </source>
</reference>
<dbReference type="Gene3D" id="2.130.10.10">
    <property type="entry name" value="YVTN repeat-like/Quinoprotein amine dehydrogenase"/>
    <property type="match status" value="1"/>
</dbReference>
<comment type="similarity">
    <text evidence="2">Belongs to the WD repeat EDC4 family.</text>
</comment>
<keyword evidence="5" id="KW-0677">Repeat</keyword>
<feature type="compositionally biased region" description="Polar residues" evidence="6">
    <location>
        <begin position="216"/>
        <end position="238"/>
    </location>
</feature>
<dbReference type="PANTHER" id="PTHR15598:SF5">
    <property type="entry name" value="ENHANCER OF MRNA-DECAPPING PROTEIN 4"/>
    <property type="match status" value="1"/>
</dbReference>